<dbReference type="Proteomes" id="UP001449582">
    <property type="component" value="Unassembled WGS sequence"/>
</dbReference>
<organism evidence="1 2">
    <name type="scientific">Ureaplasma ceti</name>
    <dbReference type="NCBI Taxonomy" id="3119530"/>
    <lineage>
        <taxon>Bacteria</taxon>
        <taxon>Bacillati</taxon>
        <taxon>Mycoplasmatota</taxon>
        <taxon>Mycoplasmoidales</taxon>
        <taxon>Mycoplasmoidaceae</taxon>
        <taxon>Ureaplasma</taxon>
    </lineage>
</organism>
<evidence type="ECO:0000313" key="2">
    <source>
        <dbReference type="Proteomes" id="UP001449582"/>
    </source>
</evidence>
<keyword evidence="2" id="KW-1185">Reference proteome</keyword>
<evidence type="ECO:0000313" key="1">
    <source>
        <dbReference type="EMBL" id="GAA5414460.1"/>
    </source>
</evidence>
<accession>A0ABP9U549</accession>
<proteinExistence type="predicted"/>
<reference evidence="1" key="1">
    <citation type="submission" date="2024-02" db="EMBL/GenBank/DDBJ databases">
        <title>Draft genome sequence of new strains in genus Ureaplasma.</title>
        <authorList>
            <person name="Nakajima Y."/>
            <person name="Segawa T."/>
        </authorList>
    </citation>
    <scope>NUCLEOTIDE SEQUENCE [LARGE SCALE GENOMIC DNA]</scope>
    <source>
        <strain evidence="1">OM1</strain>
    </source>
</reference>
<gene>
    <name evidence="1" type="ORF">UREOM_1710</name>
</gene>
<dbReference type="RefSeq" id="WP_353289626.1">
    <property type="nucleotide sequence ID" value="NZ_BAABQM010000001.1"/>
</dbReference>
<protein>
    <submittedName>
        <fullName evidence="1">Uncharacterized protein</fullName>
    </submittedName>
</protein>
<dbReference type="EMBL" id="BAABQM010000001">
    <property type="protein sequence ID" value="GAA5414460.1"/>
    <property type="molecule type" value="Genomic_DNA"/>
</dbReference>
<name>A0ABP9U549_9BACT</name>
<sequence length="177" mass="19582">MKLVPSLTLVSFSVTLTNKDLVFDESIANAIANHQITGLTYRLNTLDFHIPMSNTTGTDNINFSTQSLQTLLSAINGIQNQQSYNALLTNQNNGNYYQMLDLEPTNADLVFSAGQPENQTQTVNVQISLLNGLTFNVDAIANKFNNLPSPYNNIQYQFNNTSNVLTIQNVLTVCSQQ</sequence>
<comment type="caution">
    <text evidence="1">The sequence shown here is derived from an EMBL/GenBank/DDBJ whole genome shotgun (WGS) entry which is preliminary data.</text>
</comment>